<dbReference type="AlphaFoldDB" id="A0A1Z5K043"/>
<comment type="caution">
    <text evidence="2">The sequence shown here is derived from an EMBL/GenBank/DDBJ whole genome shotgun (WGS) entry which is preliminary data.</text>
</comment>
<evidence type="ECO:0000313" key="2">
    <source>
        <dbReference type="EMBL" id="GAX19529.1"/>
    </source>
</evidence>
<dbReference type="InParanoid" id="A0A1Z5K043"/>
<proteinExistence type="predicted"/>
<gene>
    <name evidence="2" type="ORF">FisN_19Hh106</name>
</gene>
<feature type="region of interest" description="Disordered" evidence="1">
    <location>
        <begin position="1"/>
        <end position="42"/>
    </location>
</feature>
<evidence type="ECO:0000256" key="1">
    <source>
        <dbReference type="SAM" id="MobiDB-lite"/>
    </source>
</evidence>
<name>A0A1Z5K043_FISSO</name>
<evidence type="ECO:0000313" key="3">
    <source>
        <dbReference type="Proteomes" id="UP000198406"/>
    </source>
</evidence>
<dbReference type="Proteomes" id="UP000198406">
    <property type="component" value="Unassembled WGS sequence"/>
</dbReference>
<protein>
    <submittedName>
        <fullName evidence="2">Uncharacterized protein</fullName>
    </submittedName>
</protein>
<organism evidence="2 3">
    <name type="scientific">Fistulifera solaris</name>
    <name type="common">Oleaginous diatom</name>
    <dbReference type="NCBI Taxonomy" id="1519565"/>
    <lineage>
        <taxon>Eukaryota</taxon>
        <taxon>Sar</taxon>
        <taxon>Stramenopiles</taxon>
        <taxon>Ochrophyta</taxon>
        <taxon>Bacillariophyta</taxon>
        <taxon>Bacillariophyceae</taxon>
        <taxon>Bacillariophycidae</taxon>
        <taxon>Naviculales</taxon>
        <taxon>Naviculaceae</taxon>
        <taxon>Fistulifera</taxon>
    </lineage>
</organism>
<dbReference type="EMBL" id="BDSP01000137">
    <property type="protein sequence ID" value="GAX19529.1"/>
    <property type="molecule type" value="Genomic_DNA"/>
</dbReference>
<keyword evidence="3" id="KW-1185">Reference proteome</keyword>
<dbReference type="OrthoDB" id="49530at2759"/>
<reference evidence="2 3" key="1">
    <citation type="journal article" date="2015" name="Plant Cell">
        <title>Oil accumulation by the oleaginous diatom Fistulifera solaris as revealed by the genome and transcriptome.</title>
        <authorList>
            <person name="Tanaka T."/>
            <person name="Maeda Y."/>
            <person name="Veluchamy A."/>
            <person name="Tanaka M."/>
            <person name="Abida H."/>
            <person name="Marechal E."/>
            <person name="Bowler C."/>
            <person name="Muto M."/>
            <person name="Sunaga Y."/>
            <person name="Tanaka M."/>
            <person name="Yoshino T."/>
            <person name="Taniguchi T."/>
            <person name="Fukuda Y."/>
            <person name="Nemoto M."/>
            <person name="Matsumoto M."/>
            <person name="Wong P.S."/>
            <person name="Aburatani S."/>
            <person name="Fujibuchi W."/>
        </authorList>
    </citation>
    <scope>NUCLEOTIDE SEQUENCE [LARGE SCALE GENOMIC DNA]</scope>
    <source>
        <strain evidence="2 3">JPCC DA0580</strain>
    </source>
</reference>
<accession>A0A1Z5K043</accession>
<sequence>MPDKDQPSNRPTPSPVVSPTVATDAPVTAPKTPAPSIGVTDVSNHPSPDIPYATTIPTVVHVATSSPVAVTVHPSKSPVVSKPSHVPIPTAIQPTEHPAAPFAPPVAIPVTAWPSKQHSASLAPSTFVVPSLKPVALTTLTPSVGDPSQPVAATESVFTCANGGVTYAIPPFQAEAVDISVGYEVESSLPFEAFREQMEKLILDSILVGALECGRLDVEGTVSMDTSITGGSCLSQVDPLNDCVLAQTSATLLLVGELIDPPIARFLAYVKLQGDMETYHERLDGVARVAYSSPELLTVPEISEPDVPNGQGTLQADNERLSTSPWTIGSALVICKYRLNCLCFFSCFLTW</sequence>